<reference evidence="2" key="2">
    <citation type="submission" date="2020-11" db="EMBL/GenBank/DDBJ databases">
        <authorList>
            <consortium name="DOE Joint Genome Institute"/>
            <person name="Kuo A."/>
            <person name="Miyauchi S."/>
            <person name="Kiss E."/>
            <person name="Drula E."/>
            <person name="Kohler A."/>
            <person name="Sanchez-Garcia M."/>
            <person name="Andreopoulos B."/>
            <person name="Barry K.W."/>
            <person name="Bonito G."/>
            <person name="Buee M."/>
            <person name="Carver A."/>
            <person name="Chen C."/>
            <person name="Cichocki N."/>
            <person name="Clum A."/>
            <person name="Culley D."/>
            <person name="Crous P.W."/>
            <person name="Fauchery L."/>
            <person name="Girlanda M."/>
            <person name="Hayes R."/>
            <person name="Keri Z."/>
            <person name="Labutti K."/>
            <person name="Lipzen A."/>
            <person name="Lombard V."/>
            <person name="Magnuson J."/>
            <person name="Maillard F."/>
            <person name="Morin E."/>
            <person name="Murat C."/>
            <person name="Nolan M."/>
            <person name="Ohm R."/>
            <person name="Pangilinan J."/>
            <person name="Pereira M."/>
            <person name="Perotto S."/>
            <person name="Peter M."/>
            <person name="Riley R."/>
            <person name="Sitrit Y."/>
            <person name="Stielow B."/>
            <person name="Szollosi G."/>
            <person name="Zifcakova L."/>
            <person name="Stursova M."/>
            <person name="Spatafora J.W."/>
            <person name="Tedersoo L."/>
            <person name="Vaario L.-M."/>
            <person name="Yamada A."/>
            <person name="Yan M."/>
            <person name="Wang P."/>
            <person name="Xu J."/>
            <person name="Bruns T."/>
            <person name="Baldrian P."/>
            <person name="Vilgalys R."/>
            <person name="Henrissat B."/>
            <person name="Grigoriev I.V."/>
            <person name="Hibbett D."/>
            <person name="Nagy L.G."/>
            <person name="Martin F.M."/>
        </authorList>
    </citation>
    <scope>NUCLEOTIDE SEQUENCE</scope>
    <source>
        <strain evidence="2">UH-Tt-Lm1</strain>
    </source>
</reference>
<dbReference type="OrthoDB" id="3256413at2759"/>
<feature type="compositionally biased region" description="Polar residues" evidence="1">
    <location>
        <begin position="80"/>
        <end position="104"/>
    </location>
</feature>
<evidence type="ECO:0000256" key="1">
    <source>
        <dbReference type="SAM" id="MobiDB-lite"/>
    </source>
</evidence>
<protein>
    <submittedName>
        <fullName evidence="2">Uncharacterized protein</fullName>
    </submittedName>
</protein>
<reference evidence="2" key="1">
    <citation type="journal article" date="2020" name="Nat. Commun.">
        <title>Large-scale genome sequencing of mycorrhizal fungi provides insights into the early evolution of symbiotic traits.</title>
        <authorList>
            <person name="Miyauchi S."/>
            <person name="Kiss E."/>
            <person name="Kuo A."/>
            <person name="Drula E."/>
            <person name="Kohler A."/>
            <person name="Sanchez-Garcia M."/>
            <person name="Morin E."/>
            <person name="Andreopoulos B."/>
            <person name="Barry K.W."/>
            <person name="Bonito G."/>
            <person name="Buee M."/>
            <person name="Carver A."/>
            <person name="Chen C."/>
            <person name="Cichocki N."/>
            <person name="Clum A."/>
            <person name="Culley D."/>
            <person name="Crous P.W."/>
            <person name="Fauchery L."/>
            <person name="Girlanda M."/>
            <person name="Hayes R.D."/>
            <person name="Keri Z."/>
            <person name="LaButti K."/>
            <person name="Lipzen A."/>
            <person name="Lombard V."/>
            <person name="Magnuson J."/>
            <person name="Maillard F."/>
            <person name="Murat C."/>
            <person name="Nolan M."/>
            <person name="Ohm R.A."/>
            <person name="Pangilinan J."/>
            <person name="Pereira M.F."/>
            <person name="Perotto S."/>
            <person name="Peter M."/>
            <person name="Pfister S."/>
            <person name="Riley R."/>
            <person name="Sitrit Y."/>
            <person name="Stielow J.B."/>
            <person name="Szollosi G."/>
            <person name="Zifcakova L."/>
            <person name="Stursova M."/>
            <person name="Spatafora J.W."/>
            <person name="Tedersoo L."/>
            <person name="Vaario L.M."/>
            <person name="Yamada A."/>
            <person name="Yan M."/>
            <person name="Wang P."/>
            <person name="Xu J."/>
            <person name="Bruns T."/>
            <person name="Baldrian P."/>
            <person name="Vilgalys R."/>
            <person name="Dunand C."/>
            <person name="Henrissat B."/>
            <person name="Grigoriev I.V."/>
            <person name="Hibbett D."/>
            <person name="Nagy L.G."/>
            <person name="Martin F.M."/>
        </authorList>
    </citation>
    <scope>NUCLEOTIDE SEQUENCE</scope>
    <source>
        <strain evidence="2">UH-Tt-Lm1</strain>
    </source>
</reference>
<sequence>MGVREMLKAEGPQGKVMRIGEKRTTVDGVLEAAPFQLEHGMMFLLRISLRGFGVTLATPVRSGRHRTRFKPKDVVDRSHSVQSGSSRNLDLPSSTVKPTKSSAVQNTSRFEDGNHYSLAERQQFLRTYQSNWDSLVPQKTTNIPILHHRIYELAGGIYGFVPDSTPNSVRFYRLPSVSRGIEMEEWSVQDLDFPIDDFTMEEAYDLLTVFIYKTGQYVHCLLLRMHVHLLKLSDGKPHPRARKPLLEYEIPLNHTVHGWELEAVIWENKLGCLFTSTSANESVDALVIWDWTTGDLIRVLPQCGNEPLQLSFLHGSWTIHRDNSPWVMGHAMLYNALYNP</sequence>
<dbReference type="AlphaFoldDB" id="A0A9P6L5J9"/>
<evidence type="ECO:0000313" key="3">
    <source>
        <dbReference type="Proteomes" id="UP000736335"/>
    </source>
</evidence>
<feature type="compositionally biased region" description="Basic and acidic residues" evidence="1">
    <location>
        <begin position="70"/>
        <end position="79"/>
    </location>
</feature>
<keyword evidence="3" id="KW-1185">Reference proteome</keyword>
<accession>A0A9P6L5J9</accession>
<comment type="caution">
    <text evidence="2">The sequence shown here is derived from an EMBL/GenBank/DDBJ whole genome shotgun (WGS) entry which is preliminary data.</text>
</comment>
<dbReference type="Proteomes" id="UP000736335">
    <property type="component" value="Unassembled WGS sequence"/>
</dbReference>
<proteinExistence type="predicted"/>
<evidence type="ECO:0000313" key="2">
    <source>
        <dbReference type="EMBL" id="KAF9783672.1"/>
    </source>
</evidence>
<gene>
    <name evidence="2" type="ORF">BJ322DRAFT_1219350</name>
</gene>
<organism evidence="2 3">
    <name type="scientific">Thelephora terrestris</name>
    <dbReference type="NCBI Taxonomy" id="56493"/>
    <lineage>
        <taxon>Eukaryota</taxon>
        <taxon>Fungi</taxon>
        <taxon>Dikarya</taxon>
        <taxon>Basidiomycota</taxon>
        <taxon>Agaricomycotina</taxon>
        <taxon>Agaricomycetes</taxon>
        <taxon>Thelephorales</taxon>
        <taxon>Thelephoraceae</taxon>
        <taxon>Thelephora</taxon>
    </lineage>
</organism>
<feature type="region of interest" description="Disordered" evidence="1">
    <location>
        <begin position="63"/>
        <end position="104"/>
    </location>
</feature>
<dbReference type="EMBL" id="WIUZ02000009">
    <property type="protein sequence ID" value="KAF9783672.1"/>
    <property type="molecule type" value="Genomic_DNA"/>
</dbReference>
<name>A0A9P6L5J9_9AGAM</name>